<dbReference type="Gene3D" id="3.50.50.60">
    <property type="entry name" value="FAD/NAD(P)-binding domain"/>
    <property type="match status" value="2"/>
</dbReference>
<feature type="domain" description="FAD dependent oxidoreductase" evidence="1">
    <location>
        <begin position="2"/>
        <end position="229"/>
    </location>
</feature>
<dbReference type="Pfam" id="PF01266">
    <property type="entry name" value="DAO"/>
    <property type="match status" value="1"/>
</dbReference>
<feature type="non-terminal residue" evidence="2">
    <location>
        <position position="229"/>
    </location>
</feature>
<dbReference type="PANTHER" id="PTHR13847">
    <property type="entry name" value="SARCOSINE DEHYDROGENASE-RELATED"/>
    <property type="match status" value="1"/>
</dbReference>
<reference evidence="2" key="1">
    <citation type="submission" date="2018-05" db="EMBL/GenBank/DDBJ databases">
        <authorList>
            <person name="Lanie J.A."/>
            <person name="Ng W.-L."/>
            <person name="Kazmierczak K.M."/>
            <person name="Andrzejewski T.M."/>
            <person name="Davidsen T.M."/>
            <person name="Wayne K.J."/>
            <person name="Tettelin H."/>
            <person name="Glass J.I."/>
            <person name="Rusch D."/>
            <person name="Podicherti R."/>
            <person name="Tsui H.-C.T."/>
            <person name="Winkler M.E."/>
        </authorList>
    </citation>
    <scope>NUCLEOTIDE SEQUENCE</scope>
</reference>
<dbReference type="GO" id="GO:0005737">
    <property type="term" value="C:cytoplasm"/>
    <property type="evidence" value="ECO:0007669"/>
    <property type="project" value="TreeGrafter"/>
</dbReference>
<dbReference type="AlphaFoldDB" id="A0A382Z2I2"/>
<gene>
    <name evidence="2" type="ORF">METZ01_LOCUS442576</name>
</gene>
<evidence type="ECO:0000259" key="1">
    <source>
        <dbReference type="Pfam" id="PF01266"/>
    </source>
</evidence>
<accession>A0A382Z2I2</accession>
<proteinExistence type="predicted"/>
<dbReference type="EMBL" id="UINC01180498">
    <property type="protein sequence ID" value="SVD89722.1"/>
    <property type="molecule type" value="Genomic_DNA"/>
</dbReference>
<name>A0A382Z2I2_9ZZZZ</name>
<dbReference type="SUPFAM" id="SSF51905">
    <property type="entry name" value="FAD/NAD(P)-binding domain"/>
    <property type="match status" value="1"/>
</dbReference>
<organism evidence="2">
    <name type="scientific">marine metagenome</name>
    <dbReference type="NCBI Taxonomy" id="408172"/>
    <lineage>
        <taxon>unclassified sequences</taxon>
        <taxon>metagenomes</taxon>
        <taxon>ecological metagenomes</taxon>
    </lineage>
</organism>
<sequence>MRIVVIGAGIVGSSIAFHLARRDAEVILIDRSKPGTGASSHSFAWINAGHKPPFAYHDFNRRSMDIWNRFSQQLEVDVGLRWGGKISWQSAPGPAEELRNATKHLQSWGYPIRLIDAGTLTEMEPGLSPGPIEAAEYSEIEGHVEPSKVIDACITQVLKQGGQVLSNTELVELESSRGDKVQSVTTTTGDIACDAVVLAGGIDNTMLASLVGAYIPQQSSPGVVIRTDP</sequence>
<dbReference type="InterPro" id="IPR006076">
    <property type="entry name" value="FAD-dep_OxRdtase"/>
</dbReference>
<evidence type="ECO:0000313" key="2">
    <source>
        <dbReference type="EMBL" id="SVD89722.1"/>
    </source>
</evidence>
<protein>
    <recommendedName>
        <fullName evidence="1">FAD dependent oxidoreductase domain-containing protein</fullName>
    </recommendedName>
</protein>
<dbReference type="InterPro" id="IPR036188">
    <property type="entry name" value="FAD/NAD-bd_sf"/>
</dbReference>